<feature type="domain" description="Ig-like" evidence="4">
    <location>
        <begin position="199"/>
        <end position="279"/>
    </location>
</feature>
<keyword evidence="2" id="KW-0393">Immunoglobulin domain</keyword>
<dbReference type="AlphaFoldDB" id="A0AAV7XKD3"/>
<proteinExistence type="predicted"/>
<feature type="region of interest" description="Disordered" evidence="3">
    <location>
        <begin position="1"/>
        <end position="33"/>
    </location>
</feature>
<dbReference type="SMART" id="SM00409">
    <property type="entry name" value="IG"/>
    <property type="match status" value="4"/>
</dbReference>
<evidence type="ECO:0000256" key="2">
    <source>
        <dbReference type="ARBA" id="ARBA00023319"/>
    </source>
</evidence>
<reference evidence="5" key="1">
    <citation type="submission" date="2022-12" db="EMBL/GenBank/DDBJ databases">
        <title>Chromosome-level genome assembly of the bean flower thrips Megalurothrips usitatus.</title>
        <authorList>
            <person name="Ma L."/>
            <person name="Liu Q."/>
            <person name="Li H."/>
            <person name="Cai W."/>
        </authorList>
    </citation>
    <scope>NUCLEOTIDE SEQUENCE</scope>
    <source>
        <strain evidence="5">Cailab_2022a</strain>
    </source>
</reference>
<dbReference type="SMART" id="SM00408">
    <property type="entry name" value="IGc2"/>
    <property type="match status" value="3"/>
</dbReference>
<dbReference type="Gene3D" id="2.60.40.10">
    <property type="entry name" value="Immunoglobulins"/>
    <property type="match status" value="5"/>
</dbReference>
<dbReference type="InterPro" id="IPR003598">
    <property type="entry name" value="Ig_sub2"/>
</dbReference>
<keyword evidence="1" id="KW-0677">Repeat</keyword>
<dbReference type="InterPro" id="IPR013098">
    <property type="entry name" value="Ig_I-set"/>
</dbReference>
<dbReference type="Pfam" id="PF07679">
    <property type="entry name" value="I-set"/>
    <property type="match status" value="4"/>
</dbReference>
<sequence>MGSQCCKCQGANGKAGSASSSASSKGSRNDRRILEDRFHVARKDGRSVQLSLTRVSRDDSGRYTLTASNSSGESRAGYDLRVDSRMSMSDSLSVPTNDDAPHFLRTLADLAVKVGTRTRFLAEIRSPTDLQVTWLRNDQPVKENDRFHFVHEGNFWCVDVGPVMTEDHGRWTCVAENDAGRSVCSCQLSVLVPKAYKGPEFLEELRALLTEQGTVSLECKVVGVPTPALRWYKDSKEIRAGDVFALTADASDPTSLGTYTCEAVNCMGRAYSSSRVHVVGRGSREGSLKPADCLLPTGPPPVFDEEIRSEKARIGDPITLSCHVQVPPWPKSIQWYNSDGRVETGERYRVLEDGLGGYSVEISALEACDDGEWKCVATSIEGVRGISSAAVTLTYPKNYRKPRFLESLRAILTEEGLVSFECKVVGFPTPQLRWFKDGQELRPGDVYQLTGTNSLGAQRKINFLKYTRRILPRFKGSCGGVPCSNVVIVAF</sequence>
<dbReference type="InterPro" id="IPR050964">
    <property type="entry name" value="Striated_Muscle_Regulatory"/>
</dbReference>
<accession>A0AAV7XKD3</accession>
<dbReference type="EMBL" id="JAPTSV010000008">
    <property type="protein sequence ID" value="KAJ1524904.1"/>
    <property type="molecule type" value="Genomic_DNA"/>
</dbReference>
<comment type="caution">
    <text evidence="5">The sequence shown here is derived from an EMBL/GenBank/DDBJ whole genome shotgun (WGS) entry which is preliminary data.</text>
</comment>
<evidence type="ECO:0000259" key="4">
    <source>
        <dbReference type="PROSITE" id="PS50835"/>
    </source>
</evidence>
<protein>
    <recommendedName>
        <fullName evidence="4">Ig-like domain-containing protein</fullName>
    </recommendedName>
</protein>
<dbReference type="InterPro" id="IPR013783">
    <property type="entry name" value="Ig-like_fold"/>
</dbReference>
<feature type="domain" description="Ig-like" evidence="4">
    <location>
        <begin position="300"/>
        <end position="392"/>
    </location>
</feature>
<evidence type="ECO:0000313" key="5">
    <source>
        <dbReference type="EMBL" id="KAJ1524904.1"/>
    </source>
</evidence>
<dbReference type="InterPro" id="IPR036179">
    <property type="entry name" value="Ig-like_dom_sf"/>
</dbReference>
<dbReference type="Pfam" id="PF13927">
    <property type="entry name" value="Ig_3"/>
    <property type="match status" value="1"/>
</dbReference>
<dbReference type="FunFam" id="2.60.40.10:FF:001307">
    <property type="entry name" value="Stretchin-Mlck, isoform V"/>
    <property type="match status" value="1"/>
</dbReference>
<organism evidence="5 6">
    <name type="scientific">Megalurothrips usitatus</name>
    <name type="common">bean blossom thrips</name>
    <dbReference type="NCBI Taxonomy" id="439358"/>
    <lineage>
        <taxon>Eukaryota</taxon>
        <taxon>Metazoa</taxon>
        <taxon>Ecdysozoa</taxon>
        <taxon>Arthropoda</taxon>
        <taxon>Hexapoda</taxon>
        <taxon>Insecta</taxon>
        <taxon>Pterygota</taxon>
        <taxon>Neoptera</taxon>
        <taxon>Paraneoptera</taxon>
        <taxon>Thysanoptera</taxon>
        <taxon>Terebrantia</taxon>
        <taxon>Thripoidea</taxon>
        <taxon>Thripidae</taxon>
        <taxon>Megalurothrips</taxon>
    </lineage>
</organism>
<dbReference type="InterPro" id="IPR007110">
    <property type="entry name" value="Ig-like_dom"/>
</dbReference>
<dbReference type="InterPro" id="IPR003599">
    <property type="entry name" value="Ig_sub"/>
</dbReference>
<evidence type="ECO:0000256" key="1">
    <source>
        <dbReference type="ARBA" id="ARBA00022737"/>
    </source>
</evidence>
<name>A0AAV7XKD3_9NEOP</name>
<dbReference type="PROSITE" id="PS50835">
    <property type="entry name" value="IG_LIKE"/>
    <property type="match status" value="4"/>
</dbReference>
<evidence type="ECO:0000256" key="3">
    <source>
        <dbReference type="SAM" id="MobiDB-lite"/>
    </source>
</evidence>
<feature type="compositionally biased region" description="Low complexity" evidence="3">
    <location>
        <begin position="10"/>
        <end position="26"/>
    </location>
</feature>
<feature type="domain" description="Ig-like" evidence="4">
    <location>
        <begin position="402"/>
        <end position="440"/>
    </location>
</feature>
<dbReference type="Proteomes" id="UP001075354">
    <property type="component" value="Chromosome 8"/>
</dbReference>
<evidence type="ECO:0000313" key="6">
    <source>
        <dbReference type="Proteomes" id="UP001075354"/>
    </source>
</evidence>
<dbReference type="PANTHER" id="PTHR13817:SF171">
    <property type="entry name" value="STRETCHIN-MLCK, ISOFORM U"/>
    <property type="match status" value="1"/>
</dbReference>
<dbReference type="FunFam" id="2.60.40.10:FF:000107">
    <property type="entry name" value="Myosin, light chain kinase a"/>
    <property type="match status" value="1"/>
</dbReference>
<keyword evidence="6" id="KW-1185">Reference proteome</keyword>
<dbReference type="PANTHER" id="PTHR13817">
    <property type="entry name" value="TITIN"/>
    <property type="match status" value="1"/>
</dbReference>
<feature type="domain" description="Ig-like" evidence="4">
    <location>
        <begin position="101"/>
        <end position="189"/>
    </location>
</feature>
<gene>
    <name evidence="5" type="ORF">ONE63_009763</name>
</gene>
<dbReference type="SUPFAM" id="SSF48726">
    <property type="entry name" value="Immunoglobulin"/>
    <property type="match status" value="5"/>
</dbReference>